<dbReference type="RefSeq" id="WP_320502790.1">
    <property type="nucleotide sequence ID" value="NZ_JAXCLX010000004.1"/>
</dbReference>
<evidence type="ECO:0000256" key="1">
    <source>
        <dbReference type="SAM" id="SignalP"/>
    </source>
</evidence>
<sequence length="114" mass="11962">MKIIMLPVVLGALALTACAVKPQYELNQQVSGLCGHAETAMGTLASAESSIAGEAYKNSETVAVDPAVADLLGGDYPEIAEAGGSAPTRDYWRHVELRWNDYDAACIGARAPKP</sequence>
<dbReference type="PROSITE" id="PS51257">
    <property type="entry name" value="PROKAR_LIPOPROTEIN"/>
    <property type="match status" value="1"/>
</dbReference>
<evidence type="ECO:0000313" key="2">
    <source>
        <dbReference type="EMBL" id="MDY0874323.1"/>
    </source>
</evidence>
<feature type="chain" id="PRO_5047219942" description="Lipoprotein" evidence="1">
    <location>
        <begin position="20"/>
        <end position="114"/>
    </location>
</feature>
<dbReference type="Proteomes" id="UP001271769">
    <property type="component" value="Unassembled WGS sequence"/>
</dbReference>
<evidence type="ECO:0000313" key="3">
    <source>
        <dbReference type="Proteomes" id="UP001271769"/>
    </source>
</evidence>
<evidence type="ECO:0008006" key="4">
    <source>
        <dbReference type="Google" id="ProtNLM"/>
    </source>
</evidence>
<keyword evidence="3" id="KW-1185">Reference proteome</keyword>
<gene>
    <name evidence="2" type="ORF">SMD31_20455</name>
</gene>
<comment type="caution">
    <text evidence="2">The sequence shown here is derived from an EMBL/GenBank/DDBJ whole genome shotgun (WGS) entry which is preliminary data.</text>
</comment>
<reference evidence="2 3" key="1">
    <citation type="journal article" date="2013" name="Antonie Van Leeuwenhoek">
        <title>Dongia rigui sp. nov., isolated from freshwater of a large wetland in Korea.</title>
        <authorList>
            <person name="Baik K.S."/>
            <person name="Hwang Y.M."/>
            <person name="Choi J.S."/>
            <person name="Kwon J."/>
            <person name="Seong C.N."/>
        </authorList>
    </citation>
    <scope>NUCLEOTIDE SEQUENCE [LARGE SCALE GENOMIC DNA]</scope>
    <source>
        <strain evidence="2 3">04SU4-P</strain>
    </source>
</reference>
<proteinExistence type="predicted"/>
<dbReference type="EMBL" id="JAXCLX010000004">
    <property type="protein sequence ID" value="MDY0874323.1"/>
    <property type="molecule type" value="Genomic_DNA"/>
</dbReference>
<feature type="signal peptide" evidence="1">
    <location>
        <begin position="1"/>
        <end position="19"/>
    </location>
</feature>
<protein>
    <recommendedName>
        <fullName evidence="4">Lipoprotein</fullName>
    </recommendedName>
</protein>
<organism evidence="2 3">
    <name type="scientific">Dongia rigui</name>
    <dbReference type="NCBI Taxonomy" id="940149"/>
    <lineage>
        <taxon>Bacteria</taxon>
        <taxon>Pseudomonadati</taxon>
        <taxon>Pseudomonadota</taxon>
        <taxon>Alphaproteobacteria</taxon>
        <taxon>Rhodospirillales</taxon>
        <taxon>Dongiaceae</taxon>
        <taxon>Dongia</taxon>
    </lineage>
</organism>
<keyword evidence="1" id="KW-0732">Signal</keyword>
<accession>A0ABU5E5U3</accession>
<name>A0ABU5E5U3_9PROT</name>